<dbReference type="Pfam" id="PF09693">
    <property type="entry name" value="Phage_XkdX"/>
    <property type="match status" value="1"/>
</dbReference>
<evidence type="ECO:0000313" key="1">
    <source>
        <dbReference type="EMBL" id="NBI31238.1"/>
    </source>
</evidence>
<dbReference type="NCBIfam" id="TIGR01669">
    <property type="entry name" value="phage_XkdX"/>
    <property type="match status" value="1"/>
</dbReference>
<proteinExistence type="predicted"/>
<sequence>MCEIVERYYPKYYTVDQVKVFVERGKITEAQFLEITGETYLVE</sequence>
<dbReference type="EMBL" id="SIJB01000069">
    <property type="protein sequence ID" value="NBI31238.1"/>
    <property type="molecule type" value="Genomic_DNA"/>
</dbReference>
<accession>A0A6N9Q8N5</accession>
<dbReference type="RefSeq" id="WP_160648060.1">
    <property type="nucleotide sequence ID" value="NZ_SIJB01000069.1"/>
</dbReference>
<name>A0A6N9Q8N5_9BACL</name>
<dbReference type="AlphaFoldDB" id="A0A6N9Q8N5"/>
<dbReference type="Proteomes" id="UP000448943">
    <property type="component" value="Unassembled WGS sequence"/>
</dbReference>
<organism evidence="1 2">
    <name type="scientific">Chengkuizengella marina</name>
    <dbReference type="NCBI Taxonomy" id="2507566"/>
    <lineage>
        <taxon>Bacteria</taxon>
        <taxon>Bacillati</taxon>
        <taxon>Bacillota</taxon>
        <taxon>Bacilli</taxon>
        <taxon>Bacillales</taxon>
        <taxon>Paenibacillaceae</taxon>
        <taxon>Chengkuizengella</taxon>
    </lineage>
</organism>
<dbReference type="InterPro" id="IPR010022">
    <property type="entry name" value="XkdX"/>
</dbReference>
<comment type="caution">
    <text evidence="1">The sequence shown here is derived from an EMBL/GenBank/DDBJ whole genome shotgun (WGS) entry which is preliminary data.</text>
</comment>
<evidence type="ECO:0000313" key="2">
    <source>
        <dbReference type="Proteomes" id="UP000448943"/>
    </source>
</evidence>
<dbReference type="OrthoDB" id="1925295at2"/>
<reference evidence="1 2" key="1">
    <citation type="submission" date="2019-01" db="EMBL/GenBank/DDBJ databases">
        <title>Chengkuizengella sp. nov., isolated from deep-sea sediment of East Pacific Ocean.</title>
        <authorList>
            <person name="Yang J."/>
            <person name="Lai Q."/>
            <person name="Shao Z."/>
        </authorList>
    </citation>
    <scope>NUCLEOTIDE SEQUENCE [LARGE SCALE GENOMIC DNA]</scope>
    <source>
        <strain evidence="1 2">YPA3-1-1</strain>
    </source>
</reference>
<protein>
    <submittedName>
        <fullName evidence="1">XkdX family protein</fullName>
    </submittedName>
</protein>
<gene>
    <name evidence="1" type="ORF">ERL59_20125</name>
</gene>
<keyword evidence="2" id="KW-1185">Reference proteome</keyword>